<proteinExistence type="predicted"/>
<comment type="caution">
    <text evidence="1">The sequence shown here is derived from an EMBL/GenBank/DDBJ whole genome shotgun (WGS) entry which is preliminary data.</text>
</comment>
<reference evidence="1 2" key="1">
    <citation type="journal article" date="2013" name="Fungal Biol.">
        <title>Analysis of microsatellite markers in the genome of the plant pathogen Ceratocystis fimbriata.</title>
        <authorList>
            <person name="Simpson M.C."/>
            <person name="Wilken P.M."/>
            <person name="Coetzee M.P."/>
            <person name="Wingfield M.J."/>
            <person name="Wingfield B.D."/>
        </authorList>
    </citation>
    <scope>NUCLEOTIDE SEQUENCE [LARGE SCALE GENOMIC DNA]</scope>
    <source>
        <strain evidence="1 2">CBS 114723</strain>
    </source>
</reference>
<dbReference type="EMBL" id="APWK03000174">
    <property type="protein sequence ID" value="PHH49701.1"/>
    <property type="molecule type" value="Genomic_DNA"/>
</dbReference>
<accession>A0A2C5WVM0</accession>
<dbReference type="AlphaFoldDB" id="A0A2C5WVM0"/>
<organism evidence="1 2">
    <name type="scientific">Ceratocystis fimbriata CBS 114723</name>
    <dbReference type="NCBI Taxonomy" id="1035309"/>
    <lineage>
        <taxon>Eukaryota</taxon>
        <taxon>Fungi</taxon>
        <taxon>Dikarya</taxon>
        <taxon>Ascomycota</taxon>
        <taxon>Pezizomycotina</taxon>
        <taxon>Sordariomycetes</taxon>
        <taxon>Hypocreomycetidae</taxon>
        <taxon>Microascales</taxon>
        <taxon>Ceratocystidaceae</taxon>
        <taxon>Ceratocystis</taxon>
    </lineage>
</organism>
<evidence type="ECO:0000313" key="2">
    <source>
        <dbReference type="Proteomes" id="UP000222788"/>
    </source>
</evidence>
<keyword evidence="2" id="KW-1185">Reference proteome</keyword>
<protein>
    <submittedName>
        <fullName evidence="1">Uncharacterized protein</fullName>
    </submittedName>
</protein>
<evidence type="ECO:0000313" key="1">
    <source>
        <dbReference type="EMBL" id="PHH49701.1"/>
    </source>
</evidence>
<gene>
    <name evidence="1" type="ORF">CFIMG_007662RA00001</name>
</gene>
<reference evidence="1 2" key="2">
    <citation type="journal article" date="2013" name="IMA Fungus">
        <title>IMA Genome-F 1: Ceratocystis fimbriata: Draft nuclear genome sequence for the plant pathogen, Ceratocystis fimbriata.</title>
        <authorList>
            <person name="Wilken P.M."/>
            <person name="Steenkamp E.T."/>
            <person name="Wingfield M.J."/>
            <person name="de Beer Z.W."/>
            <person name="Wingfield B.D."/>
        </authorList>
    </citation>
    <scope>NUCLEOTIDE SEQUENCE [LARGE SCALE GENOMIC DNA]</scope>
    <source>
        <strain evidence="1 2">CBS 114723</strain>
    </source>
</reference>
<sequence>MARFRIQRVHKAEELFPWNLWTSKPAPICWIWWVHDEVPGTAGAQGRVICVEPVDIQTNTDMLDLVGSMTRFQVQRVHKAELFVWNLWTSKPAPICWIWWVHGEVPGTAGAQGGGVCVEPVDIQTSTYMLDLSAGFGGAHDEVPGTAGAQGGGVCVEPVDIQTSTYMLDLVGP</sequence>
<name>A0A2C5WVM0_9PEZI</name>
<dbReference type="Proteomes" id="UP000222788">
    <property type="component" value="Unassembled WGS sequence"/>
</dbReference>